<dbReference type="GO" id="GO:0006046">
    <property type="term" value="P:N-acetylglucosamine catabolic process"/>
    <property type="evidence" value="ECO:0007669"/>
    <property type="project" value="TreeGrafter"/>
</dbReference>
<comment type="similarity">
    <text evidence="1 9">Belongs to the metallo-dependent hydrolases superfamily. NagA family.</text>
</comment>
<comment type="catalytic activity">
    <reaction evidence="7">
        <text>N-acetyl-D-glucosamine 6-phosphate + H2O = D-glucosamine 6-phosphate + acetate</text>
        <dbReference type="Rhea" id="RHEA:22936"/>
        <dbReference type="ChEBI" id="CHEBI:15377"/>
        <dbReference type="ChEBI" id="CHEBI:30089"/>
        <dbReference type="ChEBI" id="CHEBI:57513"/>
        <dbReference type="ChEBI" id="CHEBI:58725"/>
        <dbReference type="EC" id="3.5.1.25"/>
    </reaction>
</comment>
<feature type="binding site" evidence="12">
    <location>
        <position position="194"/>
    </location>
    <ligand>
        <name>Zn(2+)</name>
        <dbReference type="ChEBI" id="CHEBI:29105"/>
    </ligand>
</feature>
<dbReference type="STRING" id="1218508.JG29_01290"/>
<feature type="binding site" evidence="11">
    <location>
        <position position="226"/>
    </location>
    <ligand>
        <name>substrate</name>
    </ligand>
</feature>
<dbReference type="HOGENOM" id="CLU_032482_2_1_9"/>
<dbReference type="PATRIC" id="fig|1218508.4.peg.133"/>
<evidence type="ECO:0000256" key="8">
    <source>
        <dbReference type="ARBA" id="ARBA00060590"/>
    </source>
</evidence>
<evidence type="ECO:0000256" key="2">
    <source>
        <dbReference type="ARBA" id="ARBA00011899"/>
    </source>
</evidence>
<dbReference type="AlphaFoldDB" id="A0A0F4L0I7"/>
<sequence length="385" mass="41691">MKYVQAAKFFLPNMTKNGGYLEITDAGKFGRYLTESEKPVGEILDYSHSWIAPGLIDTHIHGLLGHDVMDNDAEGLNIISEGLLQCGVTSWLPTTVTGSELQLQNICQTIAQNITKFTGAKVAGINFEGPFLTSEHKGAQNSKYFKDPDFHLLQKWQQAAQGLLKQITIAPERKGAVEFTMAARQSGVTVCLGHSSATFEQAQACVQAGATTFTHTYNAMSPLNHRALGMVGAAMSLEGINAELICDGYHVHPNAAQILIQIKNPEHVLLVTDCMSAGLMPEGEYMLGELPVIMKNGAVRLKDSTHNLAGSVLQLNIAVKNLFDWNIATPKQAVEMATATPAKSSGLMNWAGAISPGRAADFIVLDTQMNLQATYLDGIQRYQAQ</sequence>
<evidence type="ECO:0000256" key="6">
    <source>
        <dbReference type="ARBA" id="ARBA00023277"/>
    </source>
</evidence>
<evidence type="ECO:0000259" key="13">
    <source>
        <dbReference type="Pfam" id="PF01979"/>
    </source>
</evidence>
<dbReference type="FunFam" id="3.20.20.140:FF:000004">
    <property type="entry name" value="N-acetylglucosamine-6-phosphate deacetylase"/>
    <property type="match status" value="1"/>
</dbReference>
<reference evidence="14 15" key="1">
    <citation type="submission" date="2014-12" db="EMBL/GenBank/DDBJ databases">
        <title>Comparative genomics of the lactic acid bacteria isolated from the honey bee gut.</title>
        <authorList>
            <person name="Ellegaard K.M."/>
            <person name="Tamarit D."/>
            <person name="Javelind E."/>
            <person name="Olofsson T."/>
            <person name="Andersson S.G."/>
            <person name="Vasquez A."/>
        </authorList>
    </citation>
    <scope>NUCLEOTIDE SEQUENCE [LARGE SCALE GENOMIC DNA]</scope>
    <source>
        <strain evidence="14 15">Hon2</strain>
    </source>
</reference>
<dbReference type="CDD" id="cd00854">
    <property type="entry name" value="NagA"/>
    <property type="match status" value="1"/>
</dbReference>
<dbReference type="PANTHER" id="PTHR11113:SF14">
    <property type="entry name" value="N-ACETYLGLUCOSAMINE-6-PHOSPHATE DEACETYLASE"/>
    <property type="match status" value="1"/>
</dbReference>
<organism evidence="14 15">
    <name type="scientific">Bombilactobacillus mellis</name>
    <dbReference type="NCBI Taxonomy" id="1218508"/>
    <lineage>
        <taxon>Bacteria</taxon>
        <taxon>Bacillati</taxon>
        <taxon>Bacillota</taxon>
        <taxon>Bacilli</taxon>
        <taxon>Lactobacillales</taxon>
        <taxon>Lactobacillaceae</taxon>
        <taxon>Bombilactobacillus</taxon>
    </lineage>
</organism>
<dbReference type="EC" id="3.5.1.25" evidence="2"/>
<dbReference type="NCBIfam" id="TIGR00221">
    <property type="entry name" value="nagA"/>
    <property type="match status" value="1"/>
</dbReference>
<gene>
    <name evidence="14" type="ORF">JG29_01290</name>
</gene>
<feature type="binding site" evidence="12">
    <location>
        <position position="128"/>
    </location>
    <ligand>
        <name>Zn(2+)</name>
        <dbReference type="ChEBI" id="CHEBI:29105"/>
    </ligand>
</feature>
<proteinExistence type="inferred from homology"/>
<comment type="pathway">
    <text evidence="8">Amino-sugar metabolism; N-acetylneuraminate degradation; D-fructose 6-phosphate from N-acetylneuraminate: step 4/5.</text>
</comment>
<dbReference type="GO" id="GO:0008448">
    <property type="term" value="F:N-acetylglucosamine-6-phosphate deacetylase activity"/>
    <property type="evidence" value="ECO:0007669"/>
    <property type="project" value="UniProtKB-EC"/>
</dbReference>
<evidence type="ECO:0000313" key="14">
    <source>
        <dbReference type="EMBL" id="KJY51086.1"/>
    </source>
</evidence>
<keyword evidence="4 12" id="KW-0479">Metal-binding</keyword>
<evidence type="ECO:0000256" key="3">
    <source>
        <dbReference type="ARBA" id="ARBA00018029"/>
    </source>
</evidence>
<dbReference type="InterPro" id="IPR011059">
    <property type="entry name" value="Metal-dep_hydrolase_composite"/>
</dbReference>
<evidence type="ECO:0000313" key="15">
    <source>
        <dbReference type="Proteomes" id="UP000033695"/>
    </source>
</evidence>
<evidence type="ECO:0000256" key="9">
    <source>
        <dbReference type="PIRNR" id="PIRNR038994"/>
    </source>
</evidence>
<dbReference type="SUPFAM" id="SSF51556">
    <property type="entry name" value="Metallo-dependent hydrolases"/>
    <property type="match status" value="1"/>
</dbReference>
<evidence type="ECO:0000256" key="7">
    <source>
        <dbReference type="ARBA" id="ARBA00047647"/>
    </source>
</evidence>
<accession>A0A0F4L0I7</accession>
<dbReference type="EMBL" id="JXBZ01000002">
    <property type="protein sequence ID" value="KJY51086.1"/>
    <property type="molecule type" value="Genomic_DNA"/>
</dbReference>
<dbReference type="InterPro" id="IPR003764">
    <property type="entry name" value="GlcNAc_6-P_deAcase"/>
</dbReference>
<comment type="caution">
    <text evidence="14">The sequence shown here is derived from an EMBL/GenBank/DDBJ whole genome shotgun (WGS) entry which is preliminary data.</text>
</comment>
<comment type="cofactor">
    <cofactor evidence="12">
        <name>a divalent metal cation</name>
        <dbReference type="ChEBI" id="CHEBI:60240"/>
    </cofactor>
    <text evidence="12">Binds 1 divalent metal cation per subunit.</text>
</comment>
<protein>
    <recommendedName>
        <fullName evidence="3">N-acetylglucosamine-6-phosphate deacetylase</fullName>
        <ecNumber evidence="2">3.5.1.25</ecNumber>
    </recommendedName>
</protein>
<evidence type="ECO:0000256" key="5">
    <source>
        <dbReference type="ARBA" id="ARBA00022801"/>
    </source>
</evidence>
<evidence type="ECO:0000256" key="4">
    <source>
        <dbReference type="ARBA" id="ARBA00022723"/>
    </source>
</evidence>
<dbReference type="GO" id="GO:0046872">
    <property type="term" value="F:metal ion binding"/>
    <property type="evidence" value="ECO:0007669"/>
    <property type="project" value="UniProtKB-KW"/>
</dbReference>
<feature type="binding site" evidence="11">
    <location>
        <begin position="218"/>
        <end position="219"/>
    </location>
    <ligand>
        <name>substrate</name>
    </ligand>
</feature>
<dbReference type="Proteomes" id="UP000033695">
    <property type="component" value="Unassembled WGS sequence"/>
</dbReference>
<evidence type="ECO:0000256" key="12">
    <source>
        <dbReference type="PIRSR" id="PIRSR038994-3"/>
    </source>
</evidence>
<evidence type="ECO:0000256" key="10">
    <source>
        <dbReference type="PIRSR" id="PIRSR038994-1"/>
    </source>
</evidence>
<dbReference type="SUPFAM" id="SSF51338">
    <property type="entry name" value="Composite domain of metallo-dependent hydrolases"/>
    <property type="match status" value="1"/>
</dbReference>
<keyword evidence="15" id="KW-1185">Reference proteome</keyword>
<keyword evidence="5 9" id="KW-0378">Hydrolase</keyword>
<dbReference type="RefSeq" id="WP_045922044.1">
    <property type="nucleotide sequence ID" value="NZ_JBHTHW010000004.1"/>
</dbReference>
<dbReference type="Pfam" id="PF01979">
    <property type="entry name" value="Amidohydro_1"/>
    <property type="match status" value="1"/>
</dbReference>
<name>A0A0F4L0I7_9LACO</name>
<dbReference type="InterPro" id="IPR006680">
    <property type="entry name" value="Amidohydro-rel"/>
</dbReference>
<evidence type="ECO:0000256" key="11">
    <source>
        <dbReference type="PIRSR" id="PIRSR038994-2"/>
    </source>
</evidence>
<dbReference type="PIRSF" id="PIRSF038994">
    <property type="entry name" value="NagA"/>
    <property type="match status" value="1"/>
</dbReference>
<feature type="active site" description="Proton donor/acceptor" evidence="10">
    <location>
        <position position="273"/>
    </location>
</feature>
<feature type="binding site" evidence="11">
    <location>
        <begin position="308"/>
        <end position="310"/>
    </location>
    <ligand>
        <name>substrate</name>
    </ligand>
</feature>
<feature type="binding site" evidence="11">
    <location>
        <position position="250"/>
    </location>
    <ligand>
        <name>substrate</name>
    </ligand>
</feature>
<keyword evidence="6 9" id="KW-0119">Carbohydrate metabolism</keyword>
<feature type="binding site" evidence="11">
    <location>
        <position position="139"/>
    </location>
    <ligand>
        <name>substrate</name>
    </ligand>
</feature>
<dbReference type="InterPro" id="IPR032466">
    <property type="entry name" value="Metal_Hydrolase"/>
</dbReference>
<feature type="domain" description="Amidohydrolase-related" evidence="13">
    <location>
        <begin position="51"/>
        <end position="370"/>
    </location>
</feature>
<dbReference type="OrthoDB" id="9776488at2"/>
<dbReference type="Gene3D" id="3.20.20.140">
    <property type="entry name" value="Metal-dependent hydrolases"/>
    <property type="match status" value="1"/>
</dbReference>
<evidence type="ECO:0000256" key="1">
    <source>
        <dbReference type="ARBA" id="ARBA00010716"/>
    </source>
</evidence>
<feature type="binding site" evidence="12">
    <location>
        <position position="215"/>
    </location>
    <ligand>
        <name>Zn(2+)</name>
        <dbReference type="ChEBI" id="CHEBI:29105"/>
    </ligand>
</feature>
<dbReference type="Gene3D" id="2.30.40.10">
    <property type="entry name" value="Urease, subunit C, domain 1"/>
    <property type="match status" value="1"/>
</dbReference>
<dbReference type="PANTHER" id="PTHR11113">
    <property type="entry name" value="N-ACETYLGLUCOSAMINE-6-PHOSPHATE DEACETYLASE"/>
    <property type="match status" value="1"/>
</dbReference>